<evidence type="ECO:0000256" key="2">
    <source>
        <dbReference type="SAM" id="SignalP"/>
    </source>
</evidence>
<comment type="caution">
    <text evidence="3">The sequence shown here is derived from an EMBL/GenBank/DDBJ whole genome shotgun (WGS) entry which is preliminary data.</text>
</comment>
<sequence>MTTTLAILALAAANGSAPAGPAASASPADESSGRSGTALPQPAFGTIRADGQDLLLFSVQLDGTTISEALTAYGDPTDPLLPLGELTRLLELPLDIDVTNGVASGRIGESQRPITIDLRSGQALIGGKVVALIPPDSLISETDIYLRASLVAKLLPLKITSIADEMILTLEASEKLPLQAQRERLARMAGLAGQPESQDDAMRVATPYRWIGPPAFDFTTELGYNSEGINGGGRSVTRFEGRVAGDLLKAGFNAWIATDDHGDPVSARLAFTRRSEDGRLLGSLGGTSAALGDVFTPPQVVGARSLGGAGFTFSSSRIDEASVFQRINLRGELPLGYDAELYVNDILRSAQRGAGVQGRYEFNDIPLVRGRNALRVVLYGPRGERIERTRVINVGGGQLAAGKTTVDLGIVSQDRTVIDLSDANLSGFAKGKGDLRATFNIAHGISEHLTVAAGLSRFTDFGGTSHAIGSIGARHSLLGLAVQTDLASDFTGGRAMSLGLAGRIAGVSFLGRHVEYGGGFADEANTAFDPSRPMRRYSEVVFDLAVPLPGSLGLPVSGRFDRAEFVDGSQTLSARARTTASVGQTLFAIGADYSHRTQGNFADTRINANLGAMRLIDYKWQLRATADFGIKPGTRLETLGFAADRAISDRYSLRLGATRNFAGHDAALQAGLTARLPMVTATLGGDWSTSQNRWRVGVQLNFGIARDPLKGRYRVTPPGPANGASAALLAFIDANANGRRDEGEEAVPGVVVQGGGLKAVTDGQGRAFVTGLGDGNMTSLRTDISGTDTVFVSPPPQNITFAARSGGIARIDYPLVPTSELVTRIRFRGRDGALNGLSAVKVRLVSPKGDVASGMTEFDGTVVFDGVKPGKYAIEIDADQAARLGMRLKEPIFATVGADGSVVDVNGEVAFNEHVQMVTR</sequence>
<evidence type="ECO:0000313" key="4">
    <source>
        <dbReference type="Proteomes" id="UP000031338"/>
    </source>
</evidence>
<evidence type="ECO:0000313" key="3">
    <source>
        <dbReference type="EMBL" id="KHS41736.1"/>
    </source>
</evidence>
<evidence type="ECO:0008006" key="5">
    <source>
        <dbReference type="Google" id="ProtNLM"/>
    </source>
</evidence>
<feature type="region of interest" description="Disordered" evidence="1">
    <location>
        <begin position="16"/>
        <end position="43"/>
    </location>
</feature>
<accession>A0A0B8ZTX9</accession>
<reference evidence="3 4" key="1">
    <citation type="submission" date="2014-10" db="EMBL/GenBank/DDBJ databases">
        <title>Draft genome sequence of Novosphingobium subterraneum DSM 12447.</title>
        <authorList>
            <person name="Gan H.M."/>
            <person name="Gan H.Y."/>
            <person name="Savka M.A."/>
        </authorList>
    </citation>
    <scope>NUCLEOTIDE SEQUENCE [LARGE SCALE GENOMIC DNA]</scope>
    <source>
        <strain evidence="3 4">DSM 12447</strain>
    </source>
</reference>
<gene>
    <name evidence="3" type="ORF">NJ75_04456</name>
</gene>
<name>A0A0B8ZTX9_9SPHN</name>
<feature type="compositionally biased region" description="Low complexity" evidence="1">
    <location>
        <begin position="16"/>
        <end position="30"/>
    </location>
</feature>
<organism evidence="3 4">
    <name type="scientific">Novosphingobium subterraneum</name>
    <dbReference type="NCBI Taxonomy" id="48936"/>
    <lineage>
        <taxon>Bacteria</taxon>
        <taxon>Pseudomonadati</taxon>
        <taxon>Pseudomonadota</taxon>
        <taxon>Alphaproteobacteria</taxon>
        <taxon>Sphingomonadales</taxon>
        <taxon>Sphingomonadaceae</taxon>
        <taxon>Novosphingobium</taxon>
    </lineage>
</organism>
<dbReference type="PATRIC" id="fig|48936.3.peg.4496"/>
<dbReference type="Gene3D" id="2.60.40.10">
    <property type="entry name" value="Immunoglobulins"/>
    <property type="match status" value="1"/>
</dbReference>
<dbReference type="AlphaFoldDB" id="A0A0B8ZTX9"/>
<proteinExistence type="predicted"/>
<feature type="signal peptide" evidence="2">
    <location>
        <begin position="1"/>
        <end position="19"/>
    </location>
</feature>
<protein>
    <recommendedName>
        <fullName evidence="5">Fimbrial biogenesis outer membrane usher protein</fullName>
    </recommendedName>
</protein>
<dbReference type="RefSeq" id="WP_039338339.1">
    <property type="nucleotide sequence ID" value="NZ_JRVC01000034.1"/>
</dbReference>
<evidence type="ECO:0000256" key="1">
    <source>
        <dbReference type="SAM" id="MobiDB-lite"/>
    </source>
</evidence>
<keyword evidence="2" id="KW-0732">Signal</keyword>
<dbReference type="Proteomes" id="UP000031338">
    <property type="component" value="Unassembled WGS sequence"/>
</dbReference>
<feature type="chain" id="PRO_5002127020" description="Fimbrial biogenesis outer membrane usher protein" evidence="2">
    <location>
        <begin position="20"/>
        <end position="920"/>
    </location>
</feature>
<keyword evidence="4" id="KW-1185">Reference proteome</keyword>
<dbReference type="STRING" id="48936.NJ75_04456"/>
<dbReference type="EMBL" id="JRVC01000034">
    <property type="protein sequence ID" value="KHS41736.1"/>
    <property type="molecule type" value="Genomic_DNA"/>
</dbReference>
<dbReference type="InterPro" id="IPR013783">
    <property type="entry name" value="Ig-like_fold"/>
</dbReference>